<name>A0A2Z6NHX0_TRISU</name>
<dbReference type="Proteomes" id="UP000242715">
    <property type="component" value="Unassembled WGS sequence"/>
</dbReference>
<evidence type="ECO:0000313" key="1">
    <source>
        <dbReference type="EMBL" id="GAU41523.1"/>
    </source>
</evidence>
<accession>A0A2Z6NHX0</accession>
<proteinExistence type="predicted"/>
<sequence>MPLSSCILQWLTHSDLVAREIFSITLWKTWKARNNVIFNKGKFNPILVASSALDFLDEFNKANPKEGNSSWGMLIRDHQGSVLYAATNSENVQISPTLAEATEASSLSNLHRRFIVSAMVKYEYAKPQEGMGSYNLSMSQLPSLKSYYLLKYTE</sequence>
<gene>
    <name evidence="1" type="ORF">TSUD_302620</name>
</gene>
<protein>
    <submittedName>
        <fullName evidence="1">Uncharacterized protein</fullName>
    </submittedName>
</protein>
<organism evidence="1 2">
    <name type="scientific">Trifolium subterraneum</name>
    <name type="common">Subterranean clover</name>
    <dbReference type="NCBI Taxonomy" id="3900"/>
    <lineage>
        <taxon>Eukaryota</taxon>
        <taxon>Viridiplantae</taxon>
        <taxon>Streptophyta</taxon>
        <taxon>Embryophyta</taxon>
        <taxon>Tracheophyta</taxon>
        <taxon>Spermatophyta</taxon>
        <taxon>Magnoliopsida</taxon>
        <taxon>eudicotyledons</taxon>
        <taxon>Gunneridae</taxon>
        <taxon>Pentapetalae</taxon>
        <taxon>rosids</taxon>
        <taxon>fabids</taxon>
        <taxon>Fabales</taxon>
        <taxon>Fabaceae</taxon>
        <taxon>Papilionoideae</taxon>
        <taxon>50 kb inversion clade</taxon>
        <taxon>NPAAA clade</taxon>
        <taxon>Hologalegina</taxon>
        <taxon>IRL clade</taxon>
        <taxon>Trifolieae</taxon>
        <taxon>Trifolium</taxon>
    </lineage>
</organism>
<reference evidence="2" key="1">
    <citation type="journal article" date="2017" name="Front. Plant Sci.">
        <title>Climate Clever Clovers: New Paradigm to Reduce the Environmental Footprint of Ruminants by Breeding Low Methanogenic Forages Utilizing Haplotype Variation.</title>
        <authorList>
            <person name="Kaur P."/>
            <person name="Appels R."/>
            <person name="Bayer P.E."/>
            <person name="Keeble-Gagnere G."/>
            <person name="Wang J."/>
            <person name="Hirakawa H."/>
            <person name="Shirasawa K."/>
            <person name="Vercoe P."/>
            <person name="Stefanova K."/>
            <person name="Durmic Z."/>
            <person name="Nichols P."/>
            <person name="Revell C."/>
            <person name="Isobe S.N."/>
            <person name="Edwards D."/>
            <person name="Erskine W."/>
        </authorList>
    </citation>
    <scope>NUCLEOTIDE SEQUENCE [LARGE SCALE GENOMIC DNA]</scope>
    <source>
        <strain evidence="2">cv. Daliak</strain>
    </source>
</reference>
<dbReference type="EMBL" id="DF973868">
    <property type="protein sequence ID" value="GAU41523.1"/>
    <property type="molecule type" value="Genomic_DNA"/>
</dbReference>
<keyword evidence="2" id="KW-1185">Reference proteome</keyword>
<dbReference type="AlphaFoldDB" id="A0A2Z6NHX0"/>
<evidence type="ECO:0000313" key="2">
    <source>
        <dbReference type="Proteomes" id="UP000242715"/>
    </source>
</evidence>